<dbReference type="GO" id="GO:0005681">
    <property type="term" value="C:spliceosomal complex"/>
    <property type="evidence" value="ECO:0007669"/>
    <property type="project" value="UniProtKB-ARBA"/>
</dbReference>
<dbReference type="FunFam" id="3.40.50.300:FF:000007">
    <property type="entry name" value="Pre-mRNA-splicing factor ATP-dependent RNA helicase"/>
    <property type="match status" value="1"/>
</dbReference>
<feature type="compositionally biased region" description="Basic and acidic residues" evidence="13">
    <location>
        <begin position="919"/>
        <end position="951"/>
    </location>
</feature>
<dbReference type="InterPro" id="IPR014001">
    <property type="entry name" value="Helicase_ATP-bd"/>
</dbReference>
<dbReference type="SMART" id="SM00487">
    <property type="entry name" value="DEXDc"/>
    <property type="match status" value="1"/>
</dbReference>
<keyword evidence="9" id="KW-0539">Nucleus</keyword>
<dbReference type="InterPro" id="IPR011545">
    <property type="entry name" value="DEAD/DEAH_box_helicase_dom"/>
</dbReference>
<evidence type="ECO:0000256" key="10">
    <source>
        <dbReference type="ARBA" id="ARBA00038040"/>
    </source>
</evidence>
<accession>A0A2C5YMN4</accession>
<feature type="domain" description="Helicase ATP-binding" evidence="14">
    <location>
        <begin position="288"/>
        <end position="451"/>
    </location>
</feature>
<gene>
    <name evidence="16" type="ORF">CDD80_6276</name>
</gene>
<dbReference type="PROSITE" id="PS51194">
    <property type="entry name" value="HELICASE_CTER"/>
    <property type="match status" value="1"/>
</dbReference>
<feature type="region of interest" description="Disordered" evidence="13">
    <location>
        <begin position="1"/>
        <end position="62"/>
    </location>
</feature>
<dbReference type="GO" id="GO:0000398">
    <property type="term" value="P:mRNA splicing, via spliceosome"/>
    <property type="evidence" value="ECO:0007669"/>
    <property type="project" value="UniProtKB-ARBA"/>
</dbReference>
<comment type="similarity">
    <text evidence="10">Belongs to the DEAD box helicase family. DEAH subfamily. PRP16 sub-subfamily.</text>
</comment>
<feature type="region of interest" description="Disordered" evidence="13">
    <location>
        <begin position="197"/>
        <end position="269"/>
    </location>
</feature>
<evidence type="ECO:0000256" key="3">
    <source>
        <dbReference type="ARBA" id="ARBA00022664"/>
    </source>
</evidence>
<dbReference type="FunFam" id="1.20.120.1080:FF:000018">
    <property type="entry name" value="Pre-mRNA-splicing factor ATP-dependent RNA helicase prp16"/>
    <property type="match status" value="1"/>
</dbReference>
<keyword evidence="7" id="KW-0067">ATP-binding</keyword>
<dbReference type="FunFam" id="3.40.50.300:FF:000313">
    <property type="entry name" value="Pre-mRNA-splicing factor ATP-dependent RNA helicase PRP16"/>
    <property type="match status" value="1"/>
</dbReference>
<dbReference type="OrthoDB" id="10253254at2759"/>
<evidence type="ECO:0000259" key="14">
    <source>
        <dbReference type="PROSITE" id="PS51192"/>
    </source>
</evidence>
<proteinExistence type="inferred from homology"/>
<dbReference type="SUPFAM" id="SSF52540">
    <property type="entry name" value="P-loop containing nucleoside triphosphate hydrolases"/>
    <property type="match status" value="1"/>
</dbReference>
<dbReference type="CDD" id="cd18791">
    <property type="entry name" value="SF2_C_RHA"/>
    <property type="match status" value="1"/>
</dbReference>
<comment type="catalytic activity">
    <reaction evidence="11">
        <text>ATP + H2O = ADP + phosphate + H(+)</text>
        <dbReference type="Rhea" id="RHEA:13065"/>
        <dbReference type="ChEBI" id="CHEBI:15377"/>
        <dbReference type="ChEBI" id="CHEBI:15378"/>
        <dbReference type="ChEBI" id="CHEBI:30616"/>
        <dbReference type="ChEBI" id="CHEBI:43474"/>
        <dbReference type="ChEBI" id="CHEBI:456216"/>
        <dbReference type="EC" id="3.6.4.13"/>
    </reaction>
</comment>
<feature type="domain" description="Helicase C-terminal" evidence="15">
    <location>
        <begin position="476"/>
        <end position="648"/>
    </location>
</feature>
<evidence type="ECO:0000256" key="9">
    <source>
        <dbReference type="ARBA" id="ARBA00023242"/>
    </source>
</evidence>
<keyword evidence="4" id="KW-0547">Nucleotide-binding</keyword>
<dbReference type="Gene3D" id="1.20.120.1080">
    <property type="match status" value="1"/>
</dbReference>
<evidence type="ECO:0000256" key="12">
    <source>
        <dbReference type="ARBA" id="ARBA00070009"/>
    </source>
</evidence>
<dbReference type="PANTHER" id="PTHR18934">
    <property type="entry name" value="ATP-DEPENDENT RNA HELICASE"/>
    <property type="match status" value="1"/>
</dbReference>
<keyword evidence="5" id="KW-0378">Hydrolase</keyword>
<dbReference type="InterPro" id="IPR007502">
    <property type="entry name" value="Helicase-assoc_dom"/>
</dbReference>
<keyword evidence="6" id="KW-0347">Helicase</keyword>
<dbReference type="InterPro" id="IPR001650">
    <property type="entry name" value="Helicase_C-like"/>
</dbReference>
<organism evidence="16 17">
    <name type="scientific">Ophiocordyceps camponoti-rufipedis</name>
    <dbReference type="NCBI Taxonomy" id="2004952"/>
    <lineage>
        <taxon>Eukaryota</taxon>
        <taxon>Fungi</taxon>
        <taxon>Dikarya</taxon>
        <taxon>Ascomycota</taxon>
        <taxon>Pezizomycotina</taxon>
        <taxon>Sordariomycetes</taxon>
        <taxon>Hypocreomycetidae</taxon>
        <taxon>Hypocreales</taxon>
        <taxon>Ophiocordycipitaceae</taxon>
        <taxon>Ophiocordyceps</taxon>
    </lineage>
</organism>
<evidence type="ECO:0000256" key="8">
    <source>
        <dbReference type="ARBA" id="ARBA00023187"/>
    </source>
</evidence>
<dbReference type="SMART" id="SM00490">
    <property type="entry name" value="HELICc"/>
    <property type="match status" value="1"/>
</dbReference>
<dbReference type="SMART" id="SM00847">
    <property type="entry name" value="HA2"/>
    <property type="match status" value="1"/>
</dbReference>
<dbReference type="Gene3D" id="3.40.50.300">
    <property type="entry name" value="P-loop containing nucleotide triphosphate hydrolases"/>
    <property type="match status" value="2"/>
</dbReference>
<evidence type="ECO:0000256" key="7">
    <source>
        <dbReference type="ARBA" id="ARBA00022840"/>
    </source>
</evidence>
<evidence type="ECO:0000256" key="6">
    <source>
        <dbReference type="ARBA" id="ARBA00022806"/>
    </source>
</evidence>
<evidence type="ECO:0000256" key="1">
    <source>
        <dbReference type="ARBA" id="ARBA00004123"/>
    </source>
</evidence>
<evidence type="ECO:0000313" key="17">
    <source>
        <dbReference type="Proteomes" id="UP000226431"/>
    </source>
</evidence>
<dbReference type="InterPro" id="IPR011709">
    <property type="entry name" value="DEAD-box_helicase_OB_fold"/>
</dbReference>
<dbReference type="AlphaFoldDB" id="A0A2C5YMN4"/>
<dbReference type="Proteomes" id="UP000226431">
    <property type="component" value="Unassembled WGS sequence"/>
</dbReference>
<dbReference type="GO" id="GO:0003723">
    <property type="term" value="F:RNA binding"/>
    <property type="evidence" value="ECO:0007669"/>
    <property type="project" value="TreeGrafter"/>
</dbReference>
<dbReference type="Pfam" id="PF21010">
    <property type="entry name" value="HA2_C"/>
    <property type="match status" value="1"/>
</dbReference>
<name>A0A2C5YMN4_9HYPO</name>
<dbReference type="Pfam" id="PF00270">
    <property type="entry name" value="DEAD"/>
    <property type="match status" value="1"/>
</dbReference>
<dbReference type="InterPro" id="IPR048333">
    <property type="entry name" value="HA2_WH"/>
</dbReference>
<dbReference type="GO" id="GO:0005524">
    <property type="term" value="F:ATP binding"/>
    <property type="evidence" value="ECO:0007669"/>
    <property type="project" value="UniProtKB-KW"/>
</dbReference>
<dbReference type="EMBL" id="NJES01000676">
    <property type="protein sequence ID" value="PHH70037.1"/>
    <property type="molecule type" value="Genomic_DNA"/>
</dbReference>
<comment type="caution">
    <text evidence="16">The sequence shown here is derived from an EMBL/GenBank/DDBJ whole genome shotgun (WGS) entry which is preliminary data.</text>
</comment>
<evidence type="ECO:0000256" key="13">
    <source>
        <dbReference type="SAM" id="MobiDB-lite"/>
    </source>
</evidence>
<keyword evidence="3" id="KW-0507">mRNA processing</keyword>
<feature type="compositionally biased region" description="Basic and acidic residues" evidence="13">
    <location>
        <begin position="97"/>
        <end position="110"/>
    </location>
</feature>
<dbReference type="Pfam" id="PF04408">
    <property type="entry name" value="WHD_HA2"/>
    <property type="match status" value="1"/>
</dbReference>
<evidence type="ECO:0000259" key="15">
    <source>
        <dbReference type="PROSITE" id="PS51194"/>
    </source>
</evidence>
<feature type="region of interest" description="Disordered" evidence="13">
    <location>
        <begin position="85"/>
        <end position="110"/>
    </location>
</feature>
<dbReference type="InterPro" id="IPR027417">
    <property type="entry name" value="P-loop_NTPase"/>
</dbReference>
<sequence length="1003" mass="114100">MATDRGFDGYNPKRRKFEDTNFQRRSRHDTRDTSPRARGSTPRRELDQLAPSEQEERALDRDWYGNFEVGGQSLEDDTYNPLASYEQSWESQQQESAKFDKMTSRYDARQEQRRRENDVWETNRMIISGVAQRRDMGFDFDDGEATRIHLLVHDLRPPFLDGRTIFTKQLDPIPAVRDYQSDMAVFSRKGSKVVKEARQQRERQKQAQQATSMAGTTLGNIMGAKEEDGDSALPVVGEEDGHKGERKSKNKFSEHLKGSQGASEFSKKHSLREQREFLPAFAVREELLRVIRENQVTIVVGETGSGKTTQLTQFLLEDGYGRNGMIGCTQPRRVAAMSVAKRVAEEMEVRLGSTVGYAIRFEDCTSKETIIKYMTDGVLLRESLNEPDLDRYSCIIMDEAHERALNTDILMGLFKKIIQRRRDLKLIVTSATMNAKRFSDFFGSAPEFTIPGRTFPVDVMFHRSPVEDYVDQAVQQVLAIHVSMDAGDILVFMTGQEDIEITCELVQKRLDALNDPPKLSILPIYSQMPADLQAKIFDRAPPGVRKCIVATNIAETSLTVDGIKYVVDAGYSKLKVFNPKMGMDTLQITPISQANSSQRSGRAGRTGPGKAFRLYTDKAFKEELYPQTIPEIQRTNLSNTVLMLKSLGVKDLLDFDFMDPPPQDTMSTSMFDLWALGALDNLGELTELGRKMSAFPMDPSLAKLLITADDEGCSEEMVTIVSMLSVPNVFYRPKERQDEADAKREKFWVHESDHLTYLQVYSSWKANGYSDGWCIKHFLHAKSLRRAKEIREQLVDIVRMQKMQLRSCGTDWDVIRRCVCSGYYHQAARYRGSGEYINLRTNVAVQLHPTSALYGGHPPDYVVYHELVLTSKVYVSTVTAVDPHWLADLGGVFYSVREKGYSAREKRTTETEFNRRMEIEAQMADDKRRQDERLRADDERARARARARDDGAGGGKRHHPPILPPNLDNLSPPRPLRNIPQEELQRVILALSLALNLHAPHQP</sequence>
<dbReference type="GO" id="GO:0034458">
    <property type="term" value="F:3'-5' RNA helicase activity"/>
    <property type="evidence" value="ECO:0007669"/>
    <property type="project" value="TreeGrafter"/>
</dbReference>
<protein>
    <recommendedName>
        <fullName evidence="12">Pre-mRNA-splicing factor ATP-dependent RNA helicase PRP16</fullName>
        <ecNumber evidence="2">3.6.4.13</ecNumber>
    </recommendedName>
</protein>
<reference evidence="16 17" key="1">
    <citation type="submission" date="2017-06" db="EMBL/GenBank/DDBJ databases">
        <title>Ant-infecting Ophiocordyceps genomes reveal a high diversity of potential behavioral manipulation genes and a possible major role for enterotoxins.</title>
        <authorList>
            <person name="De Bekker C."/>
            <person name="Evans H.C."/>
            <person name="Brachmann A."/>
            <person name="Hughes D.P."/>
        </authorList>
    </citation>
    <scope>NUCLEOTIDE SEQUENCE [LARGE SCALE GENOMIC DNA]</scope>
    <source>
        <strain evidence="16 17">Map16</strain>
    </source>
</reference>
<dbReference type="PANTHER" id="PTHR18934:SF91">
    <property type="entry name" value="PRE-MRNA-SPLICING FACTOR ATP-DEPENDENT RNA HELICASE PRP16"/>
    <property type="match status" value="1"/>
</dbReference>
<dbReference type="Pfam" id="PF00271">
    <property type="entry name" value="Helicase_C"/>
    <property type="match status" value="1"/>
</dbReference>
<comment type="subcellular location">
    <subcellularLocation>
        <location evidence="1">Nucleus</location>
    </subcellularLocation>
</comment>
<evidence type="ECO:0000256" key="2">
    <source>
        <dbReference type="ARBA" id="ARBA00012552"/>
    </source>
</evidence>
<feature type="compositionally biased region" description="Low complexity" evidence="13">
    <location>
        <begin position="85"/>
        <end position="96"/>
    </location>
</feature>
<dbReference type="Pfam" id="PF07717">
    <property type="entry name" value="OB_NTP_bind"/>
    <property type="match status" value="1"/>
</dbReference>
<dbReference type="PROSITE" id="PS51192">
    <property type="entry name" value="HELICASE_ATP_BIND_1"/>
    <property type="match status" value="1"/>
</dbReference>
<dbReference type="STRING" id="2004952.A0A2C5YMN4"/>
<feature type="region of interest" description="Disordered" evidence="13">
    <location>
        <begin position="919"/>
        <end position="977"/>
    </location>
</feature>
<dbReference type="GO" id="GO:0016787">
    <property type="term" value="F:hydrolase activity"/>
    <property type="evidence" value="ECO:0007669"/>
    <property type="project" value="UniProtKB-KW"/>
</dbReference>
<dbReference type="EC" id="3.6.4.13" evidence="2"/>
<evidence type="ECO:0000256" key="4">
    <source>
        <dbReference type="ARBA" id="ARBA00022741"/>
    </source>
</evidence>
<dbReference type="PROSITE" id="PS00690">
    <property type="entry name" value="DEAH_ATP_HELICASE"/>
    <property type="match status" value="1"/>
</dbReference>
<evidence type="ECO:0000256" key="5">
    <source>
        <dbReference type="ARBA" id="ARBA00022801"/>
    </source>
</evidence>
<evidence type="ECO:0000313" key="16">
    <source>
        <dbReference type="EMBL" id="PHH70037.1"/>
    </source>
</evidence>
<dbReference type="InterPro" id="IPR002464">
    <property type="entry name" value="DNA/RNA_helicase_DEAH_CS"/>
</dbReference>
<keyword evidence="8" id="KW-0508">mRNA splicing</keyword>
<keyword evidence="17" id="KW-1185">Reference proteome</keyword>
<evidence type="ECO:0000256" key="11">
    <source>
        <dbReference type="ARBA" id="ARBA00047984"/>
    </source>
</evidence>